<dbReference type="GO" id="GO:0046983">
    <property type="term" value="F:protein dimerization activity"/>
    <property type="evidence" value="ECO:0007669"/>
    <property type="project" value="InterPro"/>
</dbReference>
<evidence type="ECO:0000259" key="6">
    <source>
        <dbReference type="PROSITE" id="PS50888"/>
    </source>
</evidence>
<gene>
    <name evidence="7" type="ORF">PoB_002023600</name>
</gene>
<dbReference type="FunFam" id="4.10.280.10:FF:000029">
    <property type="entry name" value="Achaete-scute family bHLH transcription factor 1"/>
    <property type="match status" value="1"/>
</dbReference>
<dbReference type="InterPro" id="IPR036638">
    <property type="entry name" value="HLH_DNA-bd_sf"/>
</dbReference>
<feature type="domain" description="BHLH" evidence="6">
    <location>
        <begin position="104"/>
        <end position="156"/>
    </location>
</feature>
<keyword evidence="4" id="KW-0539">Nucleus</keyword>
<dbReference type="PANTHER" id="PTHR23349">
    <property type="entry name" value="BASIC HELIX-LOOP-HELIX TRANSCRIPTION FACTOR, TWIST"/>
    <property type="match status" value="1"/>
</dbReference>
<feature type="region of interest" description="Disordered" evidence="5">
    <location>
        <begin position="71"/>
        <end position="90"/>
    </location>
</feature>
<keyword evidence="8" id="KW-1185">Reference proteome</keyword>
<dbReference type="GO" id="GO:0005634">
    <property type="term" value="C:nucleus"/>
    <property type="evidence" value="ECO:0007669"/>
    <property type="project" value="UniProtKB-SubCell"/>
</dbReference>
<dbReference type="InterPro" id="IPR050283">
    <property type="entry name" value="E-box_TF_Regulators"/>
</dbReference>
<evidence type="ECO:0000256" key="3">
    <source>
        <dbReference type="ARBA" id="ARBA00023125"/>
    </source>
</evidence>
<evidence type="ECO:0000313" key="7">
    <source>
        <dbReference type="EMBL" id="GFN93730.1"/>
    </source>
</evidence>
<name>A0AAV3ZGG8_9GAST</name>
<dbReference type="SUPFAM" id="SSF47459">
    <property type="entry name" value="HLH, helix-loop-helix DNA-binding domain"/>
    <property type="match status" value="1"/>
</dbReference>
<proteinExistence type="predicted"/>
<dbReference type="Proteomes" id="UP000735302">
    <property type="component" value="Unassembled WGS sequence"/>
</dbReference>
<feature type="compositionally biased region" description="Polar residues" evidence="5">
    <location>
        <begin position="43"/>
        <end position="61"/>
    </location>
</feature>
<evidence type="ECO:0000256" key="5">
    <source>
        <dbReference type="SAM" id="MobiDB-lite"/>
    </source>
</evidence>
<evidence type="ECO:0000313" key="8">
    <source>
        <dbReference type="Proteomes" id="UP000735302"/>
    </source>
</evidence>
<dbReference type="PROSITE" id="PS50888">
    <property type="entry name" value="BHLH"/>
    <property type="match status" value="1"/>
</dbReference>
<evidence type="ECO:0000256" key="2">
    <source>
        <dbReference type="ARBA" id="ARBA00022902"/>
    </source>
</evidence>
<protein>
    <submittedName>
        <fullName evidence="7">Achaete-scute-like protein</fullName>
    </submittedName>
</protein>
<evidence type="ECO:0000256" key="1">
    <source>
        <dbReference type="ARBA" id="ARBA00004123"/>
    </source>
</evidence>
<organism evidence="7 8">
    <name type="scientific">Plakobranchus ocellatus</name>
    <dbReference type="NCBI Taxonomy" id="259542"/>
    <lineage>
        <taxon>Eukaryota</taxon>
        <taxon>Metazoa</taxon>
        <taxon>Spiralia</taxon>
        <taxon>Lophotrochozoa</taxon>
        <taxon>Mollusca</taxon>
        <taxon>Gastropoda</taxon>
        <taxon>Heterobranchia</taxon>
        <taxon>Euthyneura</taxon>
        <taxon>Panpulmonata</taxon>
        <taxon>Sacoglossa</taxon>
        <taxon>Placobranchoidea</taxon>
        <taxon>Plakobranchidae</taxon>
        <taxon>Plakobranchus</taxon>
    </lineage>
</organism>
<dbReference type="CDD" id="cd11418">
    <property type="entry name" value="bHLH_TS_ASCL"/>
    <property type="match status" value="1"/>
</dbReference>
<accession>A0AAV3ZGG8</accession>
<comment type="caution">
    <text evidence="7">The sequence shown here is derived from an EMBL/GenBank/DDBJ whole genome shotgun (WGS) entry which is preliminary data.</text>
</comment>
<dbReference type="PANTHER" id="PTHR23349:SF108">
    <property type="entry name" value="BHLH DOMAIN-CONTAINING PROTEIN"/>
    <property type="match status" value="1"/>
</dbReference>
<comment type="subcellular location">
    <subcellularLocation>
        <location evidence="1">Nucleus</location>
    </subcellularLocation>
</comment>
<feature type="region of interest" description="Disordered" evidence="5">
    <location>
        <begin position="246"/>
        <end position="270"/>
    </location>
</feature>
<sequence length="457" mass="50600">MTLSSAIEIENTLSQSPSSFSIYSPRSSSSSSSPSSPSPKLGATSSKDLADSYSSNTNSAKSKIATAMSTKGLKTLRNGNKNKSAIDGKRSTYKHVPHCLKPAHLVAKRNARERTRVQAVNSAFGKLRKHVPYEAKHKRLSKVKTLRLAIDYIQHLQTILQDHDKRTAGLSFAHSELESAVENPASSRARRRAKISDARFPPLPHPSIASTTTYCIKPTNLDSYGRSAAQGYHVTNIPQLSEPIGLKMNEPGSSNLSPSDSCPVVPITSSTRLPSRKNSLYSETQLLGGRYPSSYSSPEQRYSESFFDQNNFTSCNLHKSYTESPQESNYPQKNSGILRDHVNSRLPSALEGHVYQDIIDITLHKSQNTSGVCQTPFACHQSGDDFSRYADTNRDSLAVRSQENRAWPPDFSGEEIYYHNPNHPNLNSNLSRSDIGRNVMTYTSLSNDMPFSEFPDY</sequence>
<feature type="compositionally biased region" description="Low complexity" evidence="5">
    <location>
        <begin position="15"/>
        <end position="39"/>
    </location>
</feature>
<keyword evidence="3" id="KW-0238">DNA-binding</keyword>
<dbReference type="GO" id="GO:0007399">
    <property type="term" value="P:nervous system development"/>
    <property type="evidence" value="ECO:0007669"/>
    <property type="project" value="UniProtKB-KW"/>
</dbReference>
<dbReference type="EMBL" id="BLXT01002363">
    <property type="protein sequence ID" value="GFN93730.1"/>
    <property type="molecule type" value="Genomic_DNA"/>
</dbReference>
<dbReference type="SMART" id="SM00353">
    <property type="entry name" value="HLH"/>
    <property type="match status" value="1"/>
</dbReference>
<feature type="region of interest" description="Disordered" evidence="5">
    <location>
        <begin position="15"/>
        <end position="61"/>
    </location>
</feature>
<dbReference type="InterPro" id="IPR011598">
    <property type="entry name" value="bHLH_dom"/>
</dbReference>
<dbReference type="GO" id="GO:0000981">
    <property type="term" value="F:DNA-binding transcription factor activity, RNA polymerase II-specific"/>
    <property type="evidence" value="ECO:0007669"/>
    <property type="project" value="TreeGrafter"/>
</dbReference>
<dbReference type="AlphaFoldDB" id="A0AAV3ZGG8"/>
<feature type="compositionally biased region" description="Polar residues" evidence="5">
    <location>
        <begin position="251"/>
        <end position="260"/>
    </location>
</feature>
<keyword evidence="2" id="KW-0524">Neurogenesis</keyword>
<dbReference type="Pfam" id="PF00010">
    <property type="entry name" value="HLH"/>
    <property type="match status" value="1"/>
</dbReference>
<evidence type="ECO:0000256" key="4">
    <source>
        <dbReference type="ARBA" id="ARBA00023242"/>
    </source>
</evidence>
<dbReference type="GO" id="GO:0000977">
    <property type="term" value="F:RNA polymerase II transcription regulatory region sequence-specific DNA binding"/>
    <property type="evidence" value="ECO:0007669"/>
    <property type="project" value="TreeGrafter"/>
</dbReference>
<dbReference type="Gene3D" id="4.10.280.10">
    <property type="entry name" value="Helix-loop-helix DNA-binding domain"/>
    <property type="match status" value="1"/>
</dbReference>
<reference evidence="7 8" key="1">
    <citation type="journal article" date="2021" name="Elife">
        <title>Chloroplast acquisition without the gene transfer in kleptoplastic sea slugs, Plakobranchus ocellatus.</title>
        <authorList>
            <person name="Maeda T."/>
            <person name="Takahashi S."/>
            <person name="Yoshida T."/>
            <person name="Shimamura S."/>
            <person name="Takaki Y."/>
            <person name="Nagai Y."/>
            <person name="Toyoda A."/>
            <person name="Suzuki Y."/>
            <person name="Arimoto A."/>
            <person name="Ishii H."/>
            <person name="Satoh N."/>
            <person name="Nishiyama T."/>
            <person name="Hasebe M."/>
            <person name="Maruyama T."/>
            <person name="Minagawa J."/>
            <person name="Obokata J."/>
            <person name="Shigenobu S."/>
        </authorList>
    </citation>
    <scope>NUCLEOTIDE SEQUENCE [LARGE SCALE GENOMIC DNA]</scope>
</reference>